<evidence type="ECO:0000313" key="1">
    <source>
        <dbReference type="EMBL" id="RIA86369.1"/>
    </source>
</evidence>
<dbReference type="Proteomes" id="UP000265703">
    <property type="component" value="Unassembled WGS sequence"/>
</dbReference>
<dbReference type="OrthoDB" id="2386065at2759"/>
<organism evidence="1 2">
    <name type="scientific">Glomus cerebriforme</name>
    <dbReference type="NCBI Taxonomy" id="658196"/>
    <lineage>
        <taxon>Eukaryota</taxon>
        <taxon>Fungi</taxon>
        <taxon>Fungi incertae sedis</taxon>
        <taxon>Mucoromycota</taxon>
        <taxon>Glomeromycotina</taxon>
        <taxon>Glomeromycetes</taxon>
        <taxon>Glomerales</taxon>
        <taxon>Glomeraceae</taxon>
        <taxon>Glomus</taxon>
    </lineage>
</organism>
<name>A0A397SN79_9GLOM</name>
<keyword evidence="2" id="KW-1185">Reference proteome</keyword>
<accession>A0A397SN79</accession>
<dbReference type="EMBL" id="QKYT01000368">
    <property type="protein sequence ID" value="RIA86369.1"/>
    <property type="molecule type" value="Genomic_DNA"/>
</dbReference>
<comment type="caution">
    <text evidence="1">The sequence shown here is derived from an EMBL/GenBank/DDBJ whole genome shotgun (WGS) entry which is preliminary data.</text>
</comment>
<gene>
    <name evidence="1" type="ORF">C1645_779878</name>
</gene>
<evidence type="ECO:0000313" key="2">
    <source>
        <dbReference type="Proteomes" id="UP000265703"/>
    </source>
</evidence>
<sequence length="186" mass="21861">MNSNNNYIVQDYYYSNGMPFDNNNTNNNEFCFQQNDNVRMSNVNPTTPTSQPTFEFYLPLPNDTRIYHVTYTELDSSEIARLLNNNINLSHIPDHQFPHHHKVQYLIQQRIQPPIYHHHHHHQPQQSFDVTRKIQPISKVYLNNNVYNLASNEPIPNDMQNTANTAYTSRKTNNVSFNHNPNLSHA</sequence>
<proteinExistence type="predicted"/>
<reference evidence="1" key="1">
    <citation type="submission" date="2018-06" db="EMBL/GenBank/DDBJ databases">
        <title>Comparative genomics reveals the genomic features of Rhizophagus irregularis, R. cerebriforme, R. diaphanum and Gigaspora rosea, and their symbiotic lifestyle signature.</title>
        <authorList>
            <person name="Morin E."/>
            <person name="San Clemente H."/>
            <person name="Chen E.C.H."/>
            <person name="De La Providencia I."/>
            <person name="Hainaut M."/>
            <person name="Kuo A."/>
            <person name="Kohler A."/>
            <person name="Murat C."/>
            <person name="Tang N."/>
            <person name="Roy S."/>
            <person name="Loubradou J."/>
            <person name="Henrissat B."/>
            <person name="Grigoriev I.V."/>
            <person name="Corradi N."/>
            <person name="Roux C."/>
            <person name="Martin F.M."/>
        </authorList>
    </citation>
    <scope>NUCLEOTIDE SEQUENCE [LARGE SCALE GENOMIC DNA]</scope>
    <source>
        <strain evidence="1">DAOM 227022</strain>
    </source>
</reference>
<protein>
    <submittedName>
        <fullName evidence="1">Uncharacterized protein</fullName>
    </submittedName>
</protein>
<dbReference type="AlphaFoldDB" id="A0A397SN79"/>